<reference evidence="1 2" key="1">
    <citation type="submission" date="2020-04" db="EMBL/GenBank/DDBJ databases">
        <title>Antimicrobial susceptibility and clonality of vaginal-derived multi-drug resistant Mobiluncus isolates in China.</title>
        <authorList>
            <person name="Zhang X."/>
        </authorList>
    </citation>
    <scope>NUCLEOTIDE SEQUENCE [LARGE SCALE GENOMIC DNA]</scope>
    <source>
        <strain evidence="1 2">13</strain>
    </source>
</reference>
<dbReference type="Proteomes" id="UP000578252">
    <property type="component" value="Unassembled WGS sequence"/>
</dbReference>
<gene>
    <name evidence="1" type="ORF">HHJ78_05525</name>
</gene>
<dbReference type="EMBL" id="JABCUR010000004">
    <property type="protein sequence ID" value="NMW64998.1"/>
    <property type="molecule type" value="Genomic_DNA"/>
</dbReference>
<dbReference type="InterPro" id="IPR025591">
    <property type="entry name" value="RloB"/>
</dbReference>
<accession>A0A7Y0Y428</accession>
<evidence type="ECO:0000313" key="2">
    <source>
        <dbReference type="Proteomes" id="UP000578252"/>
    </source>
</evidence>
<comment type="caution">
    <text evidence="1">The sequence shown here is derived from an EMBL/GenBank/DDBJ whole genome shotgun (WGS) entry which is preliminary data.</text>
</comment>
<sequence>MMARKHPSQRKSRQSRPRVLIIVEGDTGKSEQTYFQLLARELRSNKSAVDVKVIPGKGEPSKLLSKCLVEKERHEEEYDHFCLVVDADEHAKLEEVLREAPGQGINVVVTNPQFELWLLWHVLDQHGFISGAEAADKAYKLGLTTGKNGKELARLFPVHSFQEAQQRARQVWPELRPNQIGSNPSSSIPWLIEAIQSGAFSI</sequence>
<evidence type="ECO:0000313" key="1">
    <source>
        <dbReference type="EMBL" id="NMW64998.1"/>
    </source>
</evidence>
<dbReference type="RefSeq" id="WP_169771864.1">
    <property type="nucleotide sequence ID" value="NZ_JABCUR010000004.1"/>
</dbReference>
<dbReference type="Pfam" id="PF13707">
    <property type="entry name" value="RloB"/>
    <property type="match status" value="1"/>
</dbReference>
<proteinExistence type="predicted"/>
<protein>
    <submittedName>
        <fullName evidence="1">RloB domain-containing protein</fullName>
    </submittedName>
</protein>
<dbReference type="AlphaFoldDB" id="A0A7Y0Y428"/>
<name>A0A7Y0Y428_9ACTO</name>
<organism evidence="1 2">
    <name type="scientific">Mobiluncus mulieris</name>
    <dbReference type="NCBI Taxonomy" id="2052"/>
    <lineage>
        <taxon>Bacteria</taxon>
        <taxon>Bacillati</taxon>
        <taxon>Actinomycetota</taxon>
        <taxon>Actinomycetes</taxon>
        <taxon>Actinomycetales</taxon>
        <taxon>Actinomycetaceae</taxon>
        <taxon>Mobiluncus</taxon>
    </lineage>
</organism>